<evidence type="ECO:0000256" key="1">
    <source>
        <dbReference type="ARBA" id="ARBA00000900"/>
    </source>
</evidence>
<evidence type="ECO:0000256" key="6">
    <source>
        <dbReference type="ARBA" id="ARBA00022833"/>
    </source>
</evidence>
<keyword evidence="5 9" id="KW-0863">Zinc-finger</keyword>
<feature type="domain" description="RING-type" evidence="10">
    <location>
        <begin position="37"/>
        <end position="96"/>
    </location>
</feature>
<evidence type="ECO:0000256" key="4">
    <source>
        <dbReference type="ARBA" id="ARBA00022723"/>
    </source>
</evidence>
<dbReference type="PANTHER" id="PTHR46077">
    <property type="entry name" value="E3 UBIQUITIN-PROTEIN LIGASE TOPORS"/>
    <property type="match status" value="1"/>
</dbReference>
<reference evidence="11" key="1">
    <citation type="submission" date="2018-09" db="EMBL/GenBank/DDBJ databases">
        <title>Common duck and Muscovy duck high density SNP chip.</title>
        <authorList>
            <person name="Vignal A."/>
            <person name="Thebault N."/>
            <person name="Warren W.C."/>
        </authorList>
    </citation>
    <scope>NUCLEOTIDE SEQUENCE [LARGE SCALE GENOMIC DNA]</scope>
</reference>
<dbReference type="EC" id="2.3.2.27" evidence="2"/>
<keyword evidence="6" id="KW-0862">Zinc</keyword>
<evidence type="ECO:0000313" key="11">
    <source>
        <dbReference type="Ensembl" id="ENSCMMP00000026488.1"/>
    </source>
</evidence>
<dbReference type="GO" id="GO:0008270">
    <property type="term" value="F:zinc ion binding"/>
    <property type="evidence" value="ECO:0007669"/>
    <property type="project" value="UniProtKB-KW"/>
</dbReference>
<dbReference type="PANTHER" id="PTHR46077:SF1">
    <property type="entry name" value="TOP1 BINDING ARGININE_SERINE RICH PROTEIN, E3 UBIQUITIN LIGASE"/>
    <property type="match status" value="1"/>
</dbReference>
<dbReference type="Gene3D" id="3.30.40.10">
    <property type="entry name" value="Zinc/RING finger domain, C3HC4 (zinc finger)"/>
    <property type="match status" value="1"/>
</dbReference>
<dbReference type="Ensembl" id="ENSCMMT00000028940.1">
    <property type="protein sequence ID" value="ENSCMMP00000026488.1"/>
    <property type="gene ID" value="ENSCMMG00000016305.1"/>
</dbReference>
<keyword evidence="12" id="KW-1185">Reference proteome</keyword>
<evidence type="ECO:0000256" key="5">
    <source>
        <dbReference type="ARBA" id="ARBA00022771"/>
    </source>
</evidence>
<dbReference type="Pfam" id="PF13639">
    <property type="entry name" value="zf-RING_2"/>
    <property type="match status" value="1"/>
</dbReference>
<dbReference type="GO" id="GO:0061630">
    <property type="term" value="F:ubiquitin protein ligase activity"/>
    <property type="evidence" value="ECO:0007669"/>
    <property type="project" value="UniProtKB-EC"/>
</dbReference>
<keyword evidence="8" id="KW-0804">Transcription</keyword>
<dbReference type="Proteomes" id="UP000694556">
    <property type="component" value="Chromosome Z"/>
</dbReference>
<reference evidence="11" key="3">
    <citation type="submission" date="2025-09" db="UniProtKB">
        <authorList>
            <consortium name="Ensembl"/>
        </authorList>
    </citation>
    <scope>IDENTIFICATION</scope>
</reference>
<proteinExistence type="predicted"/>
<evidence type="ECO:0000313" key="12">
    <source>
        <dbReference type="Proteomes" id="UP000694556"/>
    </source>
</evidence>
<keyword evidence="3" id="KW-0808">Transferase</keyword>
<keyword evidence="4" id="KW-0479">Metal-binding</keyword>
<dbReference type="InterPro" id="IPR001841">
    <property type="entry name" value="Znf_RING"/>
</dbReference>
<dbReference type="GO" id="GO:0000209">
    <property type="term" value="P:protein polyubiquitination"/>
    <property type="evidence" value="ECO:0007669"/>
    <property type="project" value="TreeGrafter"/>
</dbReference>
<evidence type="ECO:0000256" key="2">
    <source>
        <dbReference type="ARBA" id="ARBA00012483"/>
    </source>
</evidence>
<dbReference type="SUPFAM" id="SSF57850">
    <property type="entry name" value="RING/U-box"/>
    <property type="match status" value="1"/>
</dbReference>
<evidence type="ECO:0000256" key="9">
    <source>
        <dbReference type="PROSITE-ProRule" id="PRU00175"/>
    </source>
</evidence>
<comment type="catalytic activity">
    <reaction evidence="1">
        <text>S-ubiquitinyl-[E2 ubiquitin-conjugating enzyme]-L-cysteine + [acceptor protein]-L-lysine = [E2 ubiquitin-conjugating enzyme]-L-cysteine + N(6)-ubiquitinyl-[acceptor protein]-L-lysine.</text>
        <dbReference type="EC" id="2.3.2.27"/>
    </reaction>
</comment>
<dbReference type="InterPro" id="IPR017907">
    <property type="entry name" value="Znf_RING_CS"/>
</dbReference>
<dbReference type="PROSITE" id="PS00518">
    <property type="entry name" value="ZF_RING_1"/>
    <property type="match status" value="1"/>
</dbReference>
<dbReference type="PROSITE" id="PS50089">
    <property type="entry name" value="ZF_RING_2"/>
    <property type="match status" value="1"/>
</dbReference>
<evidence type="ECO:0000256" key="3">
    <source>
        <dbReference type="ARBA" id="ARBA00022679"/>
    </source>
</evidence>
<keyword evidence="7" id="KW-0805">Transcription regulation</keyword>
<dbReference type="AlphaFoldDB" id="A0A8C3CUK0"/>
<reference evidence="11" key="2">
    <citation type="submission" date="2025-08" db="UniProtKB">
        <authorList>
            <consortium name="Ensembl"/>
        </authorList>
    </citation>
    <scope>IDENTIFICATION</scope>
</reference>
<accession>A0A8C3CUK0</accession>
<dbReference type="GO" id="GO:0006513">
    <property type="term" value="P:protein monoubiquitination"/>
    <property type="evidence" value="ECO:0007669"/>
    <property type="project" value="TreeGrafter"/>
</dbReference>
<evidence type="ECO:0000259" key="10">
    <source>
        <dbReference type="PROSITE" id="PS50089"/>
    </source>
</evidence>
<evidence type="ECO:0000256" key="7">
    <source>
        <dbReference type="ARBA" id="ARBA00023015"/>
    </source>
</evidence>
<protein>
    <recommendedName>
        <fullName evidence="2">RING-type E3 ubiquitin transferase</fullName>
        <ecNumber evidence="2">2.3.2.27</ecNumber>
    </recommendedName>
</protein>
<evidence type="ECO:0000256" key="8">
    <source>
        <dbReference type="ARBA" id="ARBA00023163"/>
    </source>
</evidence>
<sequence>MAVGAQEAMEECASDVTAGTSQQQQTRLLGAAEDLLCPICLNDIENTAYMAFCFHHFCLECIQQWAKTDSHIQHVSGANPAEYRAAPGWPYSCTSC</sequence>
<dbReference type="InterPro" id="IPR013083">
    <property type="entry name" value="Znf_RING/FYVE/PHD"/>
</dbReference>
<name>A0A8C3CUK0_CAIMO</name>
<organism evidence="11 12">
    <name type="scientific">Cairina moschata</name>
    <name type="common">Muscovy duck</name>
    <dbReference type="NCBI Taxonomy" id="8855"/>
    <lineage>
        <taxon>Eukaryota</taxon>
        <taxon>Metazoa</taxon>
        <taxon>Chordata</taxon>
        <taxon>Craniata</taxon>
        <taxon>Vertebrata</taxon>
        <taxon>Euteleostomi</taxon>
        <taxon>Archelosauria</taxon>
        <taxon>Archosauria</taxon>
        <taxon>Dinosauria</taxon>
        <taxon>Saurischia</taxon>
        <taxon>Theropoda</taxon>
        <taxon>Coelurosauria</taxon>
        <taxon>Aves</taxon>
        <taxon>Neognathae</taxon>
        <taxon>Galloanserae</taxon>
        <taxon>Anseriformes</taxon>
        <taxon>Anatidae</taxon>
        <taxon>Anatinae</taxon>
        <taxon>Cairina</taxon>
    </lineage>
</organism>